<keyword evidence="1" id="KW-1133">Transmembrane helix</keyword>
<reference evidence="2 3" key="1">
    <citation type="submission" date="2017-05" db="EMBL/GenBank/DDBJ databases">
        <authorList>
            <person name="Song R."/>
            <person name="Chenine A.L."/>
            <person name="Ruprecht R.M."/>
        </authorList>
    </citation>
    <scope>NUCLEOTIDE SEQUENCE [LARGE SCALE GENOMIC DNA]</scope>
    <source>
        <strain evidence="2 3">CECT 8898</strain>
    </source>
</reference>
<feature type="transmembrane region" description="Helical" evidence="1">
    <location>
        <begin position="51"/>
        <end position="70"/>
    </location>
</feature>
<keyword evidence="1" id="KW-0472">Membrane</keyword>
<sequence length="114" mass="12776">MDKAQTSFHRREQALRRKHVRMSQGYVTKLDRNGLIVQVPDNKIGGFGLGLLLRAVLILMVIKVMTLVWLGEPRYQAHVDVLSQGALYERAGAWVMQVDPVTRKLAALLTPTPG</sequence>
<dbReference type="OrthoDB" id="7866534at2"/>
<evidence type="ECO:0000313" key="2">
    <source>
        <dbReference type="EMBL" id="SMX38998.1"/>
    </source>
</evidence>
<proteinExistence type="predicted"/>
<protein>
    <submittedName>
        <fullName evidence="2">Uncharacterized protein</fullName>
    </submittedName>
</protein>
<dbReference type="Proteomes" id="UP000207598">
    <property type="component" value="Unassembled WGS sequence"/>
</dbReference>
<dbReference type="AlphaFoldDB" id="A0A238K7Y1"/>
<name>A0A238K7Y1_9RHOB</name>
<organism evidence="2 3">
    <name type="scientific">Maliponia aquimaris</name>
    <dbReference type="NCBI Taxonomy" id="1673631"/>
    <lineage>
        <taxon>Bacteria</taxon>
        <taxon>Pseudomonadati</taxon>
        <taxon>Pseudomonadota</taxon>
        <taxon>Alphaproteobacteria</taxon>
        <taxon>Rhodobacterales</taxon>
        <taxon>Paracoccaceae</taxon>
        <taxon>Maliponia</taxon>
    </lineage>
</organism>
<accession>A0A238K7Y1</accession>
<dbReference type="RefSeq" id="WP_094020657.1">
    <property type="nucleotide sequence ID" value="NZ_FXYF01000004.1"/>
</dbReference>
<keyword evidence="3" id="KW-1185">Reference proteome</keyword>
<evidence type="ECO:0000256" key="1">
    <source>
        <dbReference type="SAM" id="Phobius"/>
    </source>
</evidence>
<dbReference type="EMBL" id="FXYF01000004">
    <property type="protein sequence ID" value="SMX38998.1"/>
    <property type="molecule type" value="Genomic_DNA"/>
</dbReference>
<keyword evidence="1" id="KW-0812">Transmembrane</keyword>
<gene>
    <name evidence="2" type="ORF">MAA8898_01828</name>
</gene>
<evidence type="ECO:0000313" key="3">
    <source>
        <dbReference type="Proteomes" id="UP000207598"/>
    </source>
</evidence>